<name>A0A292Q7E5_9PEZI</name>
<sequence length="264" mass="27788">MQNLRNFHPTNGATQPVPRVSFSPLYPPGDPRTSELASIREGLDAERPLHPLMSRNPGYGASAQPEHPAPWHFRAQPAPGPSSSLPALSSLGVSVPFPVEDAIGTPSALPAHPGHLPSAPSSLLTASNLPQTNPCRAIAHLLHLIAEVLIESQNIPPGPGASPSTVARAAPLPCPLPNFLPGNAAPPRRYESDAVLRPRGGHGAERPWRVSKKKKSQKNDNDHPPSKNGGESRSKRGANCDVQGKGSQKNQAGDSREGNPSGRA</sequence>
<organism evidence="2 3">
    <name type="scientific">Tuber aestivum</name>
    <name type="common">summer truffle</name>
    <dbReference type="NCBI Taxonomy" id="59557"/>
    <lineage>
        <taxon>Eukaryota</taxon>
        <taxon>Fungi</taxon>
        <taxon>Dikarya</taxon>
        <taxon>Ascomycota</taxon>
        <taxon>Pezizomycotina</taxon>
        <taxon>Pezizomycetes</taxon>
        <taxon>Pezizales</taxon>
        <taxon>Tuberaceae</taxon>
        <taxon>Tuber</taxon>
    </lineage>
</organism>
<feature type="region of interest" description="Disordered" evidence="1">
    <location>
        <begin position="1"/>
        <end position="35"/>
    </location>
</feature>
<accession>A0A292Q7E5</accession>
<protein>
    <submittedName>
        <fullName evidence="2">Uncharacterized protein</fullName>
    </submittedName>
</protein>
<feature type="compositionally biased region" description="Basic and acidic residues" evidence="1">
    <location>
        <begin position="194"/>
        <end position="208"/>
    </location>
</feature>
<feature type="region of interest" description="Disordered" evidence="1">
    <location>
        <begin position="194"/>
        <end position="264"/>
    </location>
</feature>
<feature type="region of interest" description="Disordered" evidence="1">
    <location>
        <begin position="49"/>
        <end position="83"/>
    </location>
</feature>
<evidence type="ECO:0000313" key="3">
    <source>
        <dbReference type="Proteomes" id="UP001412239"/>
    </source>
</evidence>
<evidence type="ECO:0000313" key="2">
    <source>
        <dbReference type="EMBL" id="CUS15659.1"/>
    </source>
</evidence>
<dbReference type="AlphaFoldDB" id="A0A292Q7E5"/>
<dbReference type="EMBL" id="LN890945">
    <property type="protein sequence ID" value="CUS15659.1"/>
    <property type="molecule type" value="Genomic_DNA"/>
</dbReference>
<proteinExistence type="predicted"/>
<feature type="compositionally biased region" description="Basic and acidic residues" evidence="1">
    <location>
        <begin position="217"/>
        <end position="234"/>
    </location>
</feature>
<gene>
    <name evidence="2" type="ORF">GSTUAT00000362001</name>
</gene>
<feature type="compositionally biased region" description="Polar residues" evidence="1">
    <location>
        <begin position="1"/>
        <end position="14"/>
    </location>
</feature>
<reference evidence="2" key="1">
    <citation type="submission" date="2015-10" db="EMBL/GenBank/DDBJ databases">
        <authorList>
            <person name="Regsiter A."/>
            <person name="william w."/>
        </authorList>
    </citation>
    <scope>NUCLEOTIDE SEQUENCE</scope>
    <source>
        <strain evidence="2">Montdore</strain>
    </source>
</reference>
<evidence type="ECO:0000256" key="1">
    <source>
        <dbReference type="SAM" id="MobiDB-lite"/>
    </source>
</evidence>
<dbReference type="Proteomes" id="UP001412239">
    <property type="component" value="Unassembled WGS sequence"/>
</dbReference>
<keyword evidence="3" id="KW-1185">Reference proteome</keyword>